<feature type="signal peptide" evidence="1">
    <location>
        <begin position="1"/>
        <end position="25"/>
    </location>
</feature>
<evidence type="ECO:0000313" key="2">
    <source>
        <dbReference type="EMBL" id="SHF27200.1"/>
    </source>
</evidence>
<sequence length="287" mass="33344">MPINLNMKKFLFICILMIWSSFFKAQPFTFKSIGEAKEFRMTLYYGTHGKGAFVQYAGKKGIIPLAVKSYKSDTSGRSDGQPDIKYYIWDEIIDGKVNGTYKISEMLRTIEDVTYTRKKDGRQFRFDLVDEKNEKYDGSDQYLLYGALVSFNHFYNDRLIIDYPDGKKINTELMSIENPNSARQSIIEDYNFDGYDDLAFSVPDAGMGVYRMFSIYLYNPKTKRFEKLNEPDYSKSNCSCLCDVTVNKKTKLLQTGCRGGASWHQDIYRFDEKGRLKWSASKELKEE</sequence>
<name>A0A1M5AA55_9FLAO</name>
<dbReference type="AlphaFoldDB" id="A0A1M5AA55"/>
<feature type="chain" id="PRO_5012477193" description="DKNYY family protein" evidence="1">
    <location>
        <begin position="26"/>
        <end position="287"/>
    </location>
</feature>
<evidence type="ECO:0008006" key="4">
    <source>
        <dbReference type="Google" id="ProtNLM"/>
    </source>
</evidence>
<gene>
    <name evidence="2" type="ORF">SAMN02787073_1857</name>
</gene>
<accession>A0A1M5AA55</accession>
<evidence type="ECO:0000256" key="1">
    <source>
        <dbReference type="SAM" id="SignalP"/>
    </source>
</evidence>
<proteinExistence type="predicted"/>
<dbReference type="InterPro" id="IPR058087">
    <property type="entry name" value="XAC2610_dom"/>
</dbReference>
<evidence type="ECO:0000313" key="3">
    <source>
        <dbReference type="Proteomes" id="UP000184108"/>
    </source>
</evidence>
<dbReference type="Proteomes" id="UP000184108">
    <property type="component" value="Unassembled WGS sequence"/>
</dbReference>
<organism evidence="2 3">
    <name type="scientific">Chryseobacterium vrystaatense</name>
    <dbReference type="NCBI Taxonomy" id="307480"/>
    <lineage>
        <taxon>Bacteria</taxon>
        <taxon>Pseudomonadati</taxon>
        <taxon>Bacteroidota</taxon>
        <taxon>Flavobacteriia</taxon>
        <taxon>Flavobacteriales</taxon>
        <taxon>Weeksellaceae</taxon>
        <taxon>Chryseobacterium group</taxon>
        <taxon>Chryseobacterium</taxon>
    </lineage>
</organism>
<protein>
    <recommendedName>
        <fullName evidence="4">DKNYY family protein</fullName>
    </recommendedName>
</protein>
<keyword evidence="1" id="KW-0732">Signal</keyword>
<dbReference type="EMBL" id="FQVE01000002">
    <property type="protein sequence ID" value="SHF27200.1"/>
    <property type="molecule type" value="Genomic_DNA"/>
</dbReference>
<reference evidence="3" key="1">
    <citation type="submission" date="2016-11" db="EMBL/GenBank/DDBJ databases">
        <authorList>
            <person name="Varghese N."/>
            <person name="Submissions S."/>
        </authorList>
    </citation>
    <scope>NUCLEOTIDE SEQUENCE [LARGE SCALE GENOMIC DNA]</scope>
    <source>
        <strain evidence="3">YR203</strain>
    </source>
</reference>
<dbReference type="NCBIfam" id="NF047539">
    <property type="entry name" value="XAC2610_fam"/>
    <property type="match status" value="1"/>
</dbReference>